<evidence type="ECO:0000259" key="7">
    <source>
        <dbReference type="Pfam" id="PF13890"/>
    </source>
</evidence>
<feature type="region of interest" description="Disordered" evidence="6">
    <location>
        <begin position="1180"/>
        <end position="1234"/>
    </location>
</feature>
<organism evidence="9">
    <name type="scientific">Volvox carteri f. nagariensis</name>
    <dbReference type="NCBI Taxonomy" id="3068"/>
    <lineage>
        <taxon>Eukaryota</taxon>
        <taxon>Viridiplantae</taxon>
        <taxon>Chlorophyta</taxon>
        <taxon>core chlorophytes</taxon>
        <taxon>Chlorophyceae</taxon>
        <taxon>CS clade</taxon>
        <taxon>Chlamydomonadales</taxon>
        <taxon>Volvocaceae</taxon>
        <taxon>Volvox</taxon>
    </lineage>
</organism>
<feature type="compositionally biased region" description="Low complexity" evidence="6">
    <location>
        <begin position="253"/>
        <end position="263"/>
    </location>
</feature>
<dbReference type="Pfam" id="PF13890">
    <property type="entry name" value="Rab3-GTPase_cat"/>
    <property type="match status" value="1"/>
</dbReference>
<feature type="compositionally biased region" description="Low complexity" evidence="6">
    <location>
        <begin position="696"/>
        <end position="705"/>
    </location>
</feature>
<evidence type="ECO:0000256" key="3">
    <source>
        <dbReference type="ARBA" id="ARBA00015817"/>
    </source>
</evidence>
<feature type="compositionally biased region" description="Gly residues" evidence="6">
    <location>
        <begin position="110"/>
        <end position="125"/>
    </location>
</feature>
<feature type="compositionally biased region" description="Pro residues" evidence="6">
    <location>
        <begin position="1354"/>
        <end position="1365"/>
    </location>
</feature>
<feature type="compositionally biased region" description="Pro residues" evidence="6">
    <location>
        <begin position="986"/>
        <end position="996"/>
    </location>
</feature>
<dbReference type="GO" id="GO:0005096">
    <property type="term" value="F:GTPase activator activity"/>
    <property type="evidence" value="ECO:0007669"/>
    <property type="project" value="UniProtKB-KW"/>
</dbReference>
<dbReference type="InterPro" id="IPR026147">
    <property type="entry name" value="Rab3GAP1_conserved"/>
</dbReference>
<proteinExistence type="inferred from homology"/>
<feature type="region of interest" description="Disordered" evidence="6">
    <location>
        <begin position="1351"/>
        <end position="1401"/>
    </location>
</feature>
<dbReference type="InParanoid" id="D8TZY5"/>
<feature type="region of interest" description="Disordered" evidence="6">
    <location>
        <begin position="686"/>
        <end position="713"/>
    </location>
</feature>
<feature type="compositionally biased region" description="Gly residues" evidence="6">
    <location>
        <begin position="587"/>
        <end position="599"/>
    </location>
</feature>
<feature type="compositionally biased region" description="Low complexity" evidence="6">
    <location>
        <begin position="546"/>
        <end position="570"/>
    </location>
</feature>
<gene>
    <name evidence="8" type="ORF">VOLCADRAFT_92551</name>
</gene>
<keyword evidence="5" id="KW-0963">Cytoplasm</keyword>
<keyword evidence="9" id="KW-1185">Reference proteome</keyword>
<feature type="compositionally biased region" description="Polar residues" evidence="6">
    <location>
        <begin position="236"/>
        <end position="245"/>
    </location>
</feature>
<evidence type="ECO:0000256" key="1">
    <source>
        <dbReference type="ARBA" id="ARBA00004496"/>
    </source>
</evidence>
<feature type="region of interest" description="Disordered" evidence="6">
    <location>
        <begin position="926"/>
        <end position="945"/>
    </location>
</feature>
<keyword evidence="4" id="KW-0343">GTPase activation</keyword>
<dbReference type="OrthoDB" id="17346at2759"/>
<feature type="compositionally biased region" description="Polar residues" evidence="6">
    <location>
        <begin position="88"/>
        <end position="105"/>
    </location>
</feature>
<dbReference type="PANTHER" id="PTHR21422">
    <property type="entry name" value="RAB3 GTPASE-ACTIVATING PROTEIN CATALYTIC SUBUNIT"/>
    <property type="match status" value="1"/>
</dbReference>
<feature type="compositionally biased region" description="Gly residues" evidence="6">
    <location>
        <begin position="907"/>
        <end position="916"/>
    </location>
</feature>
<sequence length="1532" mass="159455">MRPDDQFHDYTLASKLERFAAAVEQTLVSWQRTGLAEIIHRGYRARIKEQPSQVKVVASLQHRLPWRREPYILQLHLPTALALGRNGGNSAPYSSSHVVQQSQATAPAGGADGDGSSGSRGGGEADPGWEVGVDLDLTELLSRIDTIVNDTELPDLDFANLEDSNESGRRSSGGGDGGVESDQGDDDGGDDGGGAVPPRYVGHKHQSQPKREQQHVKQQMQTKPEGPGLGQLMEPSMQTPGRNQLQPPPPPQQQQQIAAPSGYIAGGGAGDAAATAAAAASARLAAVWPSGRPTGLPWWLPTYQHRLQRWFGLDAFLLLHPASFSRRILDETEAGSLLGASSQALSAAGLSCPLLLPVHDGLRDAYWGAAVLGGVGCLHLRTDSVHISSPPQALTQLPAQLRALAEQLMPFSPLAAAACVRALQMGEQQEGVMEASRAMPAGEGDAAAAGGGGGVYDGVYDGIHVTWSACFTFRVMPPSSRLRAQVEKWGATAAAAAAARRTVTASAAVSAGGAAATAAEQKQQAVQPFASVRWIRSHPLDAWHHASSPSPSAASAAAAASLGGDDSGGASPPPTSPPTTHIRDVGEGVGEYDGGGGRQYGAHGIGDDGFSMFPDADPWDAHAPWQPWAVQSDPVGTGGVGGGAGGGGMWGRVGLRPREAQRRHVELQRAGADWLWSALAAESWRRPGGQPPPTVTPVSSASQVSIPGSPEGNGPCSTSSAWCMCAGRKKKVGPGSFTVMLSSMLTGRTLAAEAEGEDLFNHAAPRPPADEDGLVAGGSGGDRLPPYQRTAPFQGLLSRFALHALLFGNARAVVWLWQSTAAADTAIASTAAADTAIASTAAADTAIASTAAADTAIASTAAADTANDRADDDDDTAAAGNAGGTESDAADGGKRKDDGDVTEGDDGGGGSDGGSRGFSDIERLLRQQQQQQRHEDPPPPSPNLKHCLLHQKLQVLDVCIYRRKMLARQQHLVRHLEDEQLKLQPPIQPPQPPLQPPSQRHPDAVVPGGWEWGPDALLLLAALFRLAASCGTPSAPVLSEDRMLERQAALEGLAAHPQGGELARKMNSEQLVSDMAAFKAANAGGGCSYSDFIACRHVPHWPRTPQSLAPALGEHCGVSCLETETVTAAVQLLAASDGGSLPPVASLLRQYVRISAPIIKRGCNLAADSLAAAVPQLYESASVPPPRTSLSTAAAAAAREGSGGQHDLTPPTSRPDHHRQQQQQQEHQHQHQHQHLNNNIDNCHNVQQQQRQQQPTATTRMTTMSTTSTALVGWEDAELEYLLAEFHYLEQAVVLGESLVRRLPGNKSLAADLMTATLHGSSSLEEGRTVLRPAAWVEGPMARQALAALLAGSCPPPPPSPPPPSETDLDRGGDDLIVSGRRRRRDGGSDDGGCSDGSNPVFSTALWPPPCSREWLLRVEQPLGPGARLQQRWRDAGAATDTVARSSSAPSATTPPATVPSAPSSSGSASASASSAAAAAPSSSSAAAATERVAAAVAEETQATHTDETYDSDGKGRRGSPGAGAAVAISVA</sequence>
<comment type="subcellular location">
    <subcellularLocation>
        <location evidence="1">Cytoplasm</location>
    </subcellularLocation>
</comment>
<evidence type="ECO:0000256" key="4">
    <source>
        <dbReference type="ARBA" id="ARBA00022468"/>
    </source>
</evidence>
<evidence type="ECO:0000256" key="6">
    <source>
        <dbReference type="SAM" id="MobiDB-lite"/>
    </source>
</evidence>
<dbReference type="GO" id="GO:0005737">
    <property type="term" value="C:cytoplasm"/>
    <property type="evidence" value="ECO:0007669"/>
    <property type="project" value="UniProtKB-SubCell"/>
</dbReference>
<feature type="region of interest" description="Disordered" evidence="6">
    <location>
        <begin position="1427"/>
        <end position="1532"/>
    </location>
</feature>
<feature type="region of interest" description="Disordered" evidence="6">
    <location>
        <begin position="88"/>
        <end position="130"/>
    </location>
</feature>
<feature type="region of interest" description="Disordered" evidence="6">
    <location>
        <begin position="983"/>
        <end position="1002"/>
    </location>
</feature>
<feature type="compositionally biased region" description="Low complexity" evidence="6">
    <location>
        <begin position="1442"/>
        <end position="1501"/>
    </location>
</feature>
<feature type="region of interest" description="Disordered" evidence="6">
    <location>
        <begin position="863"/>
        <end position="918"/>
    </location>
</feature>
<dbReference type="RefSeq" id="XP_002951908.1">
    <property type="nucleotide sequence ID" value="XM_002951862.1"/>
</dbReference>
<protein>
    <recommendedName>
        <fullName evidence="3">Rab3 GTPase-activating protein catalytic subunit</fullName>
    </recommendedName>
</protein>
<dbReference type="KEGG" id="vcn:VOLCADRAFT_92551"/>
<name>D8TZY5_VOLCA</name>
<feature type="region of interest" description="Disordered" evidence="6">
    <location>
        <begin position="158"/>
        <end position="264"/>
    </location>
</feature>
<evidence type="ECO:0000313" key="9">
    <source>
        <dbReference type="Proteomes" id="UP000001058"/>
    </source>
</evidence>
<dbReference type="EMBL" id="GL378347">
    <property type="protein sequence ID" value="EFJ47013.1"/>
    <property type="molecule type" value="Genomic_DNA"/>
</dbReference>
<reference evidence="8 9" key="1">
    <citation type="journal article" date="2010" name="Science">
        <title>Genomic analysis of organismal complexity in the multicellular green alga Volvox carteri.</title>
        <authorList>
            <person name="Prochnik S.E."/>
            <person name="Umen J."/>
            <person name="Nedelcu A.M."/>
            <person name="Hallmann A."/>
            <person name="Miller S.M."/>
            <person name="Nishii I."/>
            <person name="Ferris P."/>
            <person name="Kuo A."/>
            <person name="Mitros T."/>
            <person name="Fritz-Laylin L.K."/>
            <person name="Hellsten U."/>
            <person name="Chapman J."/>
            <person name="Simakov O."/>
            <person name="Rensing S.A."/>
            <person name="Terry A."/>
            <person name="Pangilinan J."/>
            <person name="Kapitonov V."/>
            <person name="Jurka J."/>
            <person name="Salamov A."/>
            <person name="Shapiro H."/>
            <person name="Schmutz J."/>
            <person name="Grimwood J."/>
            <person name="Lindquist E."/>
            <person name="Lucas S."/>
            <person name="Grigoriev I.V."/>
            <person name="Schmitt R."/>
            <person name="Kirk D."/>
            <person name="Rokhsar D.S."/>
        </authorList>
    </citation>
    <scope>NUCLEOTIDE SEQUENCE [LARGE SCALE GENOMIC DNA]</scope>
    <source>
        <strain evidence="9">f. Nagariensis / Eve</strain>
    </source>
</reference>
<feature type="region of interest" description="Disordered" evidence="6">
    <location>
        <begin position="543"/>
        <end position="607"/>
    </location>
</feature>
<dbReference type="Proteomes" id="UP000001058">
    <property type="component" value="Unassembled WGS sequence"/>
</dbReference>
<dbReference type="InterPro" id="IPR045700">
    <property type="entry name" value="Rab3GAP1"/>
</dbReference>
<dbReference type="STRING" id="3068.D8TZY5"/>
<comment type="similarity">
    <text evidence="2">Belongs to the Rab3-GAP catalytic subunit family.</text>
</comment>
<dbReference type="PANTHER" id="PTHR21422:SF9">
    <property type="entry name" value="RAB3 GTPASE-ACTIVATING PROTEIN CATALYTIC SUBUNIT"/>
    <property type="match status" value="1"/>
</dbReference>
<feature type="compositionally biased region" description="Basic and acidic residues" evidence="6">
    <location>
        <begin position="1505"/>
        <end position="1516"/>
    </location>
</feature>
<dbReference type="GeneID" id="9615992"/>
<evidence type="ECO:0000256" key="5">
    <source>
        <dbReference type="ARBA" id="ARBA00022490"/>
    </source>
</evidence>
<evidence type="ECO:0000256" key="2">
    <source>
        <dbReference type="ARBA" id="ARBA00008856"/>
    </source>
</evidence>
<feature type="domain" description="Rab3GAP catalytic subunit conserved" evidence="7">
    <location>
        <begin position="1034"/>
        <end position="1094"/>
    </location>
</feature>
<accession>D8TZY5</accession>
<evidence type="ECO:0000313" key="8">
    <source>
        <dbReference type="EMBL" id="EFJ47013.1"/>
    </source>
</evidence>